<gene>
    <name evidence="1" type="ORF">ACOLOM_LOCUS2833</name>
</gene>
<sequence>MSTLCPPESSLKCPYDVEDFHGTSFPGDVKKTVGGVGRNITETVFRLGLNPMFSSVVGSDEFGRWIISQFETMGIDSSNLEVVENQSTAVYSAIHKPDGNLLSAVADMKIFDGMSFDEDKLLKNGIPNLVCFDANIPESYISSILNFCSAKKIPAFFEPTSVPKSGKIFKDKKLFSDLLTTQTLRYISPSRLELESMFNVAKSNGLFDNNDWVDKLIEFNIGSKYRQVFAAATKLLPYIPTIIIKLDKDGALLVQNMEDIDSVLNEGEANSKDHRIEIVVTRKGKGGIR</sequence>
<evidence type="ECO:0000313" key="1">
    <source>
        <dbReference type="EMBL" id="CAG8501816.1"/>
    </source>
</evidence>
<proteinExistence type="predicted"/>
<organism evidence="1 2">
    <name type="scientific">Acaulospora colombiana</name>
    <dbReference type="NCBI Taxonomy" id="27376"/>
    <lineage>
        <taxon>Eukaryota</taxon>
        <taxon>Fungi</taxon>
        <taxon>Fungi incertae sedis</taxon>
        <taxon>Mucoromycota</taxon>
        <taxon>Glomeromycotina</taxon>
        <taxon>Glomeromycetes</taxon>
        <taxon>Diversisporales</taxon>
        <taxon>Acaulosporaceae</taxon>
        <taxon>Acaulospora</taxon>
    </lineage>
</organism>
<reference evidence="1" key="1">
    <citation type="submission" date="2021-06" db="EMBL/GenBank/DDBJ databases">
        <authorList>
            <person name="Kallberg Y."/>
            <person name="Tangrot J."/>
            <person name="Rosling A."/>
        </authorList>
    </citation>
    <scope>NUCLEOTIDE SEQUENCE</scope>
    <source>
        <strain evidence="1">CL356</strain>
    </source>
</reference>
<keyword evidence="2" id="KW-1185">Reference proteome</keyword>
<comment type="caution">
    <text evidence="1">The sequence shown here is derived from an EMBL/GenBank/DDBJ whole genome shotgun (WGS) entry which is preliminary data.</text>
</comment>
<dbReference type="Proteomes" id="UP000789525">
    <property type="component" value="Unassembled WGS sequence"/>
</dbReference>
<protein>
    <submittedName>
        <fullName evidence="1">6389_t:CDS:1</fullName>
    </submittedName>
</protein>
<name>A0ACA9KYZ2_9GLOM</name>
<evidence type="ECO:0000313" key="2">
    <source>
        <dbReference type="Proteomes" id="UP000789525"/>
    </source>
</evidence>
<dbReference type="EMBL" id="CAJVPT010003902">
    <property type="protein sequence ID" value="CAG8501816.1"/>
    <property type="molecule type" value="Genomic_DNA"/>
</dbReference>
<accession>A0ACA9KYZ2</accession>